<feature type="signal peptide" evidence="1">
    <location>
        <begin position="1"/>
        <end position="23"/>
    </location>
</feature>
<accession>A0A9D9HBZ8</accession>
<dbReference type="Pfam" id="PF13472">
    <property type="entry name" value="Lipase_GDSL_2"/>
    <property type="match status" value="1"/>
</dbReference>
<dbReference type="SUPFAM" id="SSF52266">
    <property type="entry name" value="SGNH hydrolase"/>
    <property type="match status" value="1"/>
</dbReference>
<sequence length="228" mass="25189">MKRIFLFFASFSLFLLFSDAASAQQGDWVQFGRYASDNAALAGDTGHKAPKAVFIGDSITDGWDGKDPEFFSGNDFVCRGISGQCSSQMLVRFRQDVLNLHPKYVVILAGTNDLARNNYNVSPENVLDNIISMCELARAAHIRPILCSVTPAAAFGWRKEVDNVAEKIISLNRMIKSYADSARIPYVDYHSVLKDGNGGMPEKFSGDGVHPNAECYEIMESTVLPYLK</sequence>
<dbReference type="InterPro" id="IPR013830">
    <property type="entry name" value="SGNH_hydro"/>
</dbReference>
<gene>
    <name evidence="3" type="ORF">IAC23_06390</name>
</gene>
<evidence type="ECO:0000313" key="4">
    <source>
        <dbReference type="Proteomes" id="UP000823619"/>
    </source>
</evidence>
<proteinExistence type="predicted"/>
<dbReference type="PANTHER" id="PTHR30383">
    <property type="entry name" value="THIOESTERASE 1/PROTEASE 1/LYSOPHOSPHOLIPASE L1"/>
    <property type="match status" value="1"/>
</dbReference>
<keyword evidence="1" id="KW-0732">Signal</keyword>
<dbReference type="Gene3D" id="3.40.50.1110">
    <property type="entry name" value="SGNH hydrolase"/>
    <property type="match status" value="1"/>
</dbReference>
<name>A0A9D9HBZ8_9BACT</name>
<evidence type="ECO:0000256" key="1">
    <source>
        <dbReference type="SAM" id="SignalP"/>
    </source>
</evidence>
<reference evidence="3" key="1">
    <citation type="submission" date="2020-10" db="EMBL/GenBank/DDBJ databases">
        <authorList>
            <person name="Gilroy R."/>
        </authorList>
    </citation>
    <scope>NUCLEOTIDE SEQUENCE</scope>
    <source>
        <strain evidence="3">D5-748</strain>
    </source>
</reference>
<dbReference type="InterPro" id="IPR051532">
    <property type="entry name" value="Ester_Hydrolysis_Enzymes"/>
</dbReference>
<dbReference type="EMBL" id="JADIMO010000083">
    <property type="protein sequence ID" value="MBO8445304.1"/>
    <property type="molecule type" value="Genomic_DNA"/>
</dbReference>
<dbReference type="Proteomes" id="UP000823619">
    <property type="component" value="Unassembled WGS sequence"/>
</dbReference>
<dbReference type="AlphaFoldDB" id="A0A9D9HBZ8"/>
<dbReference type="CDD" id="cd04501">
    <property type="entry name" value="SGNH_hydrolase_like_4"/>
    <property type="match status" value="1"/>
</dbReference>
<feature type="chain" id="PRO_5039374779" evidence="1">
    <location>
        <begin position="24"/>
        <end position="228"/>
    </location>
</feature>
<organism evidence="3 4">
    <name type="scientific">Candidatus Cryptobacteroides merdavium</name>
    <dbReference type="NCBI Taxonomy" id="2840769"/>
    <lineage>
        <taxon>Bacteria</taxon>
        <taxon>Pseudomonadati</taxon>
        <taxon>Bacteroidota</taxon>
        <taxon>Bacteroidia</taxon>
        <taxon>Bacteroidales</taxon>
        <taxon>Candidatus Cryptobacteroides</taxon>
    </lineage>
</organism>
<dbReference type="PANTHER" id="PTHR30383:SF5">
    <property type="entry name" value="SGNH HYDROLASE-TYPE ESTERASE DOMAIN-CONTAINING PROTEIN"/>
    <property type="match status" value="1"/>
</dbReference>
<keyword evidence="3" id="KW-0378">Hydrolase</keyword>
<protein>
    <submittedName>
        <fullName evidence="3">SGNH/GDSL hydrolase family protein</fullName>
    </submittedName>
</protein>
<evidence type="ECO:0000259" key="2">
    <source>
        <dbReference type="Pfam" id="PF13472"/>
    </source>
</evidence>
<dbReference type="InterPro" id="IPR036514">
    <property type="entry name" value="SGNH_hydro_sf"/>
</dbReference>
<dbReference type="GO" id="GO:0004622">
    <property type="term" value="F:phosphatidylcholine lysophospholipase activity"/>
    <property type="evidence" value="ECO:0007669"/>
    <property type="project" value="TreeGrafter"/>
</dbReference>
<reference evidence="3" key="2">
    <citation type="journal article" date="2021" name="PeerJ">
        <title>Extensive microbial diversity within the chicken gut microbiome revealed by metagenomics and culture.</title>
        <authorList>
            <person name="Gilroy R."/>
            <person name="Ravi A."/>
            <person name="Getino M."/>
            <person name="Pursley I."/>
            <person name="Horton D.L."/>
            <person name="Alikhan N.F."/>
            <person name="Baker D."/>
            <person name="Gharbi K."/>
            <person name="Hall N."/>
            <person name="Watson M."/>
            <person name="Adriaenssens E.M."/>
            <person name="Foster-Nyarko E."/>
            <person name="Jarju S."/>
            <person name="Secka A."/>
            <person name="Antonio M."/>
            <person name="Oren A."/>
            <person name="Chaudhuri R.R."/>
            <person name="La Ragione R."/>
            <person name="Hildebrand F."/>
            <person name="Pallen M.J."/>
        </authorList>
    </citation>
    <scope>NUCLEOTIDE SEQUENCE</scope>
    <source>
        <strain evidence="3">D5-748</strain>
    </source>
</reference>
<comment type="caution">
    <text evidence="3">The sequence shown here is derived from an EMBL/GenBank/DDBJ whole genome shotgun (WGS) entry which is preliminary data.</text>
</comment>
<evidence type="ECO:0000313" key="3">
    <source>
        <dbReference type="EMBL" id="MBO8445304.1"/>
    </source>
</evidence>
<feature type="domain" description="SGNH hydrolase-type esterase" evidence="2">
    <location>
        <begin position="54"/>
        <end position="218"/>
    </location>
</feature>